<keyword evidence="2" id="KW-1185">Reference proteome</keyword>
<dbReference type="EMBL" id="NBIV01000081">
    <property type="protein sequence ID" value="PXF44764.1"/>
    <property type="molecule type" value="Genomic_DNA"/>
</dbReference>
<name>A0A2V3IRN4_9FLOR</name>
<dbReference type="AlphaFoldDB" id="A0A2V3IRN4"/>
<comment type="caution">
    <text evidence="1">The sequence shown here is derived from an EMBL/GenBank/DDBJ whole genome shotgun (WGS) entry which is preliminary data.</text>
</comment>
<protein>
    <submittedName>
        <fullName evidence="1">Uncharacterized protein</fullName>
    </submittedName>
</protein>
<dbReference type="Proteomes" id="UP000247409">
    <property type="component" value="Unassembled WGS sequence"/>
</dbReference>
<reference evidence="1 2" key="1">
    <citation type="journal article" date="2018" name="Mol. Biol. Evol.">
        <title>Analysis of the draft genome of the red seaweed Gracilariopsis chorda provides insights into genome size evolution in Rhodophyta.</title>
        <authorList>
            <person name="Lee J."/>
            <person name="Yang E.C."/>
            <person name="Graf L."/>
            <person name="Yang J.H."/>
            <person name="Qiu H."/>
            <person name="Zel Zion U."/>
            <person name="Chan C.X."/>
            <person name="Stephens T.G."/>
            <person name="Weber A.P.M."/>
            <person name="Boo G.H."/>
            <person name="Boo S.M."/>
            <person name="Kim K.M."/>
            <person name="Shin Y."/>
            <person name="Jung M."/>
            <person name="Lee S.J."/>
            <person name="Yim H.S."/>
            <person name="Lee J.H."/>
            <person name="Bhattacharya D."/>
            <person name="Yoon H.S."/>
        </authorList>
    </citation>
    <scope>NUCLEOTIDE SEQUENCE [LARGE SCALE GENOMIC DNA]</scope>
    <source>
        <strain evidence="1 2">SKKU-2015</strain>
        <tissue evidence="1">Whole body</tissue>
    </source>
</reference>
<accession>A0A2V3IRN4</accession>
<evidence type="ECO:0000313" key="1">
    <source>
        <dbReference type="EMBL" id="PXF44764.1"/>
    </source>
</evidence>
<gene>
    <name evidence="1" type="ORF">BWQ96_05434</name>
</gene>
<proteinExistence type="predicted"/>
<organism evidence="1 2">
    <name type="scientific">Gracilariopsis chorda</name>
    <dbReference type="NCBI Taxonomy" id="448386"/>
    <lineage>
        <taxon>Eukaryota</taxon>
        <taxon>Rhodophyta</taxon>
        <taxon>Florideophyceae</taxon>
        <taxon>Rhodymeniophycidae</taxon>
        <taxon>Gracilariales</taxon>
        <taxon>Gracilariaceae</taxon>
        <taxon>Gracilariopsis</taxon>
    </lineage>
</organism>
<evidence type="ECO:0000313" key="2">
    <source>
        <dbReference type="Proteomes" id="UP000247409"/>
    </source>
</evidence>
<sequence>MAQPSAVKGYIGPVNSFEIYIMEGVGVGGHCG</sequence>